<name>A0A6M8UD99_9GAMM</name>
<evidence type="ECO:0000313" key="1">
    <source>
        <dbReference type="EMBL" id="QKJ85620.1"/>
    </source>
</evidence>
<proteinExistence type="predicted"/>
<dbReference type="RefSeq" id="WP_173632693.1">
    <property type="nucleotide sequence ID" value="NZ_CP054212.1"/>
</dbReference>
<dbReference type="KEGG" id="pmak:PMPD1_0648"/>
<accession>A0A6M8UD99</accession>
<gene>
    <name evidence="1" type="ORF">PMPD1_0648</name>
</gene>
<dbReference type="EMBL" id="CP054212">
    <property type="protein sequence ID" value="QKJ85620.1"/>
    <property type="molecule type" value="Genomic_DNA"/>
</dbReference>
<keyword evidence="2" id="KW-1185">Reference proteome</keyword>
<dbReference type="AlphaFoldDB" id="A0A6M8UD99"/>
<protein>
    <submittedName>
        <fullName evidence="1">Uncharacterized protein</fullName>
    </submittedName>
</protein>
<sequence>MAAKIILHEQMSEKEFFLCAKKWDRYPSVVIYFKDMDIESRKFIFEIAINNIPNYFSEAVIDNFLEDENFFIDDGNLMKCIKYGSYGLKRSIFYRKSTPEHIRALCDGEMKNNNT</sequence>
<evidence type="ECO:0000313" key="2">
    <source>
        <dbReference type="Proteomes" id="UP000505325"/>
    </source>
</evidence>
<reference evidence="1 2" key="1">
    <citation type="submission" date="2020-06" db="EMBL/GenBank/DDBJ databases">
        <title>Genome sequence of Paramixta manurensis strain PD-1.</title>
        <authorList>
            <person name="Lee C.W."/>
            <person name="Kim J."/>
        </authorList>
    </citation>
    <scope>NUCLEOTIDE SEQUENCE [LARGE SCALE GENOMIC DNA]</scope>
    <source>
        <strain evidence="1 2">PD-1</strain>
    </source>
</reference>
<organism evidence="1 2">
    <name type="scientific">Paramixta manurensis</name>
    <dbReference type="NCBI Taxonomy" id="2740817"/>
    <lineage>
        <taxon>Bacteria</taxon>
        <taxon>Pseudomonadati</taxon>
        <taxon>Pseudomonadota</taxon>
        <taxon>Gammaproteobacteria</taxon>
        <taxon>Enterobacterales</taxon>
        <taxon>Erwiniaceae</taxon>
        <taxon>Paramixta</taxon>
    </lineage>
</organism>
<dbReference type="Proteomes" id="UP000505325">
    <property type="component" value="Chromosome"/>
</dbReference>